<dbReference type="Proteomes" id="UP001642484">
    <property type="component" value="Unassembled WGS sequence"/>
</dbReference>
<gene>
    <name evidence="1" type="ORF">CCMP2556_LOCUS31357</name>
    <name evidence="2" type="ORF">CCMP2556_LOCUS31389</name>
</gene>
<evidence type="ECO:0000313" key="3">
    <source>
        <dbReference type="Proteomes" id="UP001642484"/>
    </source>
</evidence>
<accession>A0ABP0NL34</accession>
<evidence type="ECO:0000313" key="1">
    <source>
        <dbReference type="EMBL" id="CAK9063847.1"/>
    </source>
</evidence>
<comment type="caution">
    <text evidence="1">The sequence shown here is derived from an EMBL/GenBank/DDBJ whole genome shotgun (WGS) entry which is preliminary data.</text>
</comment>
<dbReference type="EMBL" id="CAXAMN010021830">
    <property type="protein sequence ID" value="CAK9063906.1"/>
    <property type="molecule type" value="Genomic_DNA"/>
</dbReference>
<evidence type="ECO:0000313" key="2">
    <source>
        <dbReference type="EMBL" id="CAK9063906.1"/>
    </source>
</evidence>
<feature type="non-terminal residue" evidence="1">
    <location>
        <position position="176"/>
    </location>
</feature>
<sequence>MARLPNQPNLFVVATRTNNIWLINRDDKDCTLSATELFGFNTGSYTEVPSGDGDVLASSLSWRISKDSALIAMADTKTITTIPDVVCKVAGDRGVMEVRVVDHNLAAKVEVDGAGLQQTVPYRYTVTPAVQVNSFRPKEISSSEDKMNLRHQMFGALFHGRYTDLPSASHCGIIWE</sequence>
<organism evidence="1 3">
    <name type="scientific">Durusdinium trenchii</name>
    <dbReference type="NCBI Taxonomy" id="1381693"/>
    <lineage>
        <taxon>Eukaryota</taxon>
        <taxon>Sar</taxon>
        <taxon>Alveolata</taxon>
        <taxon>Dinophyceae</taxon>
        <taxon>Suessiales</taxon>
        <taxon>Symbiodiniaceae</taxon>
        <taxon>Durusdinium</taxon>
    </lineage>
</organism>
<dbReference type="EMBL" id="CAXAMN010021827">
    <property type="protein sequence ID" value="CAK9063847.1"/>
    <property type="molecule type" value="Genomic_DNA"/>
</dbReference>
<protein>
    <submittedName>
        <fullName evidence="1">Uncharacterized protein</fullName>
    </submittedName>
</protein>
<reference evidence="1 3" key="1">
    <citation type="submission" date="2024-02" db="EMBL/GenBank/DDBJ databases">
        <authorList>
            <person name="Chen Y."/>
            <person name="Shah S."/>
            <person name="Dougan E. K."/>
            <person name="Thang M."/>
            <person name="Chan C."/>
        </authorList>
    </citation>
    <scope>NUCLEOTIDE SEQUENCE [LARGE SCALE GENOMIC DNA]</scope>
</reference>
<name>A0ABP0NL34_9DINO</name>
<keyword evidence="3" id="KW-1185">Reference proteome</keyword>
<proteinExistence type="predicted"/>